<dbReference type="Pfam" id="PF07047">
    <property type="entry name" value="OPA3"/>
    <property type="match status" value="1"/>
</dbReference>
<feature type="compositionally biased region" description="Basic and acidic residues" evidence="4">
    <location>
        <begin position="153"/>
        <end position="165"/>
    </location>
</feature>
<feature type="region of interest" description="Disordered" evidence="4">
    <location>
        <begin position="152"/>
        <end position="208"/>
    </location>
</feature>
<dbReference type="PANTHER" id="PTHR12499">
    <property type="entry name" value="OPTIC ATROPHY 3 PROTEIN OPA3"/>
    <property type="match status" value="1"/>
</dbReference>
<comment type="similarity">
    <text evidence="1">Belongs to the OPA3 family.</text>
</comment>
<sequence>MGLPAIQLIMIAARQVSKPIAEAMINYGKSHPLFRNRVLIPVGRSLVHLTTRLKMKRLGLGSPTTVATVSEATALEQASDFIQQVVLFSYSVGVFASYYYWTKWYSPETMKVDDFEKWKEEAEKENGELMNRIKRLEDALIAAKWKLPPLPEVQKKKEEASKQEETPAAPAPSPTVTAKPAAKDWCSENASTTPAPTPSPTPSSSSTSLSSFLRFPRISSLPLDSASKIVLEGESYTFCTRDTSISIEKGDPDLRFLRFRPKRNPHYSSGFVELSERASEYITGCA</sequence>
<dbReference type="InterPro" id="IPR010754">
    <property type="entry name" value="OPA3-like"/>
</dbReference>
<organism evidence="5 6">
    <name type="scientific">Pristionchus entomophagus</name>
    <dbReference type="NCBI Taxonomy" id="358040"/>
    <lineage>
        <taxon>Eukaryota</taxon>
        <taxon>Metazoa</taxon>
        <taxon>Ecdysozoa</taxon>
        <taxon>Nematoda</taxon>
        <taxon>Chromadorea</taxon>
        <taxon>Rhabditida</taxon>
        <taxon>Rhabditina</taxon>
        <taxon>Diplogasteromorpha</taxon>
        <taxon>Diplogasteroidea</taxon>
        <taxon>Neodiplogasteridae</taxon>
        <taxon>Pristionchus</taxon>
    </lineage>
</organism>
<dbReference type="PANTHER" id="PTHR12499:SF0">
    <property type="entry name" value="OPTIC ATROPHY 3 PROTEIN"/>
    <property type="match status" value="1"/>
</dbReference>
<evidence type="ECO:0008006" key="7">
    <source>
        <dbReference type="Google" id="ProtNLM"/>
    </source>
</evidence>
<evidence type="ECO:0000256" key="1">
    <source>
        <dbReference type="ARBA" id="ARBA00007584"/>
    </source>
</evidence>
<proteinExistence type="inferred from homology"/>
<protein>
    <recommendedName>
        <fullName evidence="7">OPA3-like protein</fullName>
    </recommendedName>
</protein>
<gene>
    <name evidence="5" type="ORF">PENTCL1PPCAC_2456</name>
</gene>
<keyword evidence="2 3" id="KW-0175">Coiled coil</keyword>
<accession>A0AAV5SAM2</accession>
<name>A0AAV5SAM2_9BILA</name>
<comment type="caution">
    <text evidence="5">The sequence shown here is derived from an EMBL/GenBank/DDBJ whole genome shotgun (WGS) entry which is preliminary data.</text>
</comment>
<dbReference type="AlphaFoldDB" id="A0AAV5SAM2"/>
<evidence type="ECO:0000256" key="4">
    <source>
        <dbReference type="SAM" id="MobiDB-lite"/>
    </source>
</evidence>
<evidence type="ECO:0000256" key="2">
    <source>
        <dbReference type="ARBA" id="ARBA00023054"/>
    </source>
</evidence>
<feature type="coiled-coil region" evidence="3">
    <location>
        <begin position="112"/>
        <end position="139"/>
    </location>
</feature>
<keyword evidence="6" id="KW-1185">Reference proteome</keyword>
<evidence type="ECO:0000313" key="5">
    <source>
        <dbReference type="EMBL" id="GMS80281.1"/>
    </source>
</evidence>
<evidence type="ECO:0000256" key="3">
    <source>
        <dbReference type="SAM" id="Coils"/>
    </source>
</evidence>
<dbReference type="Proteomes" id="UP001432027">
    <property type="component" value="Unassembled WGS sequence"/>
</dbReference>
<dbReference type="EMBL" id="BTSX01000001">
    <property type="protein sequence ID" value="GMS80281.1"/>
    <property type="molecule type" value="Genomic_DNA"/>
</dbReference>
<dbReference type="GO" id="GO:0005739">
    <property type="term" value="C:mitochondrion"/>
    <property type="evidence" value="ECO:0007669"/>
    <property type="project" value="TreeGrafter"/>
</dbReference>
<reference evidence="5" key="1">
    <citation type="submission" date="2023-10" db="EMBL/GenBank/DDBJ databases">
        <title>Genome assembly of Pristionchus species.</title>
        <authorList>
            <person name="Yoshida K."/>
            <person name="Sommer R.J."/>
        </authorList>
    </citation>
    <scope>NUCLEOTIDE SEQUENCE</scope>
    <source>
        <strain evidence="5">RS0144</strain>
    </source>
</reference>
<evidence type="ECO:0000313" key="6">
    <source>
        <dbReference type="Proteomes" id="UP001432027"/>
    </source>
</evidence>
<dbReference type="GO" id="GO:0019216">
    <property type="term" value="P:regulation of lipid metabolic process"/>
    <property type="evidence" value="ECO:0007669"/>
    <property type="project" value="TreeGrafter"/>
</dbReference>